<gene>
    <name evidence="2" type="ORF">ERS686654_02166</name>
</gene>
<dbReference type="EMBL" id="FAVB01000011">
    <property type="protein sequence ID" value="CUU90741.1"/>
    <property type="molecule type" value="Genomic_DNA"/>
</dbReference>
<dbReference type="GO" id="GO:0005524">
    <property type="term" value="F:ATP binding"/>
    <property type="evidence" value="ECO:0007669"/>
    <property type="project" value="InterPro"/>
</dbReference>
<protein>
    <submittedName>
        <fullName evidence="2">RloA</fullName>
    </submittedName>
</protein>
<keyword evidence="3" id="KW-1185">Reference proteome</keyword>
<sequence>MFLQFSVSNFKSIQDIATFSMLSSKNNTENTFGLKNYKILDSAVIYGANASGKSNIIKAMGFMTMIIQNRVKVIQSIDKLPYEPFRLNTQSQNMPSAFEIIFFIDDIKYRYGFELDSEKIYSEWLFEDEKGREAKLFSRDIEQKDYVNPKRFKEGERFFNKTNSKIEISQNQLFIWVCDRENNSIISKKILEWFNSFNVIDASRSDSFSQYAVNKMKDDESFKNMIIRLVKAADTGIDGIEAEENDVEIDKIPLELRRIVGEDIVKKGYIKRIDINTIHKKYDENKKYVGDEKFELLKDESVGTQKFFQISAPILDTLLNGKILIVDEIDASLHPILVSYLISLFNNKNKNTKKAQLIFATHDTNLLNSFEREQIWFTQKDKYGATELYSLLEIKNVRDSQNFEKHYIQGKYGAVPFIGDFKFDNE</sequence>
<dbReference type="AlphaFoldDB" id="A0A0S4SYV1"/>
<proteinExistence type="predicted"/>
<dbReference type="InterPro" id="IPR027417">
    <property type="entry name" value="P-loop_NTPase"/>
</dbReference>
<comment type="caution">
    <text evidence="2">The sequence shown here is derived from an EMBL/GenBank/DDBJ whole genome shotgun (WGS) entry which is preliminary data.</text>
</comment>
<dbReference type="RefSeq" id="WP_059435568.1">
    <property type="nucleotide sequence ID" value="NZ_FAVB01000011.1"/>
</dbReference>
<evidence type="ECO:0000313" key="3">
    <source>
        <dbReference type="Proteomes" id="UP000052237"/>
    </source>
</evidence>
<dbReference type="PANTHER" id="PTHR40396:SF1">
    <property type="entry name" value="ATPASE AAA-TYPE CORE DOMAIN-CONTAINING PROTEIN"/>
    <property type="match status" value="1"/>
</dbReference>
<dbReference type="Proteomes" id="UP000052237">
    <property type="component" value="Unassembled WGS sequence"/>
</dbReference>
<feature type="domain" description="ATPase AAA-type core" evidence="1">
    <location>
        <begin position="43"/>
        <end position="368"/>
    </location>
</feature>
<dbReference type="InterPro" id="IPR003959">
    <property type="entry name" value="ATPase_AAA_core"/>
</dbReference>
<dbReference type="Pfam" id="PF13304">
    <property type="entry name" value="AAA_21"/>
    <property type="match status" value="1"/>
</dbReference>
<evidence type="ECO:0000313" key="2">
    <source>
        <dbReference type="EMBL" id="CUU90741.1"/>
    </source>
</evidence>
<name>A0A0S4SYV1_CAMHY</name>
<accession>A0A0S4SYV1</accession>
<evidence type="ECO:0000259" key="1">
    <source>
        <dbReference type="Pfam" id="PF13304"/>
    </source>
</evidence>
<reference evidence="2 3" key="1">
    <citation type="submission" date="2015-11" db="EMBL/GenBank/DDBJ databases">
        <authorList>
            <consortium name="Pathogen Informatics"/>
        </authorList>
    </citation>
    <scope>NUCLEOTIDE SEQUENCE [LARGE SCALE GENOMIC DNA]</scope>
    <source>
        <strain evidence="2 3">006A-0059</strain>
    </source>
</reference>
<dbReference type="SUPFAM" id="SSF52540">
    <property type="entry name" value="P-loop containing nucleoside triphosphate hydrolases"/>
    <property type="match status" value="1"/>
</dbReference>
<organism evidence="2 3">
    <name type="scientific">Campylobacter hyointestinalis subsp. hyointestinalis</name>
    <dbReference type="NCBI Taxonomy" id="91352"/>
    <lineage>
        <taxon>Bacteria</taxon>
        <taxon>Pseudomonadati</taxon>
        <taxon>Campylobacterota</taxon>
        <taxon>Epsilonproteobacteria</taxon>
        <taxon>Campylobacterales</taxon>
        <taxon>Campylobacteraceae</taxon>
        <taxon>Campylobacter</taxon>
    </lineage>
</organism>
<dbReference type="Gene3D" id="3.40.50.300">
    <property type="entry name" value="P-loop containing nucleotide triphosphate hydrolases"/>
    <property type="match status" value="1"/>
</dbReference>
<dbReference type="PANTHER" id="PTHR40396">
    <property type="entry name" value="ATPASE-LIKE PROTEIN"/>
    <property type="match status" value="1"/>
</dbReference>
<dbReference type="GO" id="GO:0016887">
    <property type="term" value="F:ATP hydrolysis activity"/>
    <property type="evidence" value="ECO:0007669"/>
    <property type="project" value="InterPro"/>
</dbReference>